<organism evidence="1 2">
    <name type="scientific">Aquirhabdus parva</name>
    <dbReference type="NCBI Taxonomy" id="2283318"/>
    <lineage>
        <taxon>Bacteria</taxon>
        <taxon>Pseudomonadati</taxon>
        <taxon>Pseudomonadota</taxon>
        <taxon>Gammaproteobacteria</taxon>
        <taxon>Moraxellales</taxon>
        <taxon>Moraxellaceae</taxon>
        <taxon>Aquirhabdus</taxon>
    </lineage>
</organism>
<accession>A0A345P997</accession>
<protein>
    <recommendedName>
        <fullName evidence="3">Sialidase domain-containing protein</fullName>
    </recommendedName>
</protein>
<dbReference type="EMBL" id="CP031222">
    <property type="protein sequence ID" value="AXI03856.1"/>
    <property type="molecule type" value="Genomic_DNA"/>
</dbReference>
<evidence type="ECO:0000313" key="1">
    <source>
        <dbReference type="EMBL" id="AXI03856.1"/>
    </source>
</evidence>
<keyword evidence="2" id="KW-1185">Reference proteome</keyword>
<gene>
    <name evidence="1" type="ORF">HYN46_14030</name>
</gene>
<dbReference type="KEGG" id="mbah:HYN46_14030"/>
<dbReference type="OrthoDB" id="6058511at2"/>
<dbReference type="AlphaFoldDB" id="A0A345P997"/>
<proteinExistence type="predicted"/>
<name>A0A345P997_9GAMM</name>
<sequence length="69" mass="8051">MQTDEAQLMVSWSDDYGHTWSNNRLLPLGNVGEYRKRVETRRMGAARDRVFRVRCTDPVNIVIIEARLS</sequence>
<evidence type="ECO:0000313" key="2">
    <source>
        <dbReference type="Proteomes" id="UP000253940"/>
    </source>
</evidence>
<dbReference type="Proteomes" id="UP000253940">
    <property type="component" value="Chromosome"/>
</dbReference>
<evidence type="ECO:0008006" key="3">
    <source>
        <dbReference type="Google" id="ProtNLM"/>
    </source>
</evidence>
<reference evidence="1 2" key="1">
    <citation type="submission" date="2018-07" db="EMBL/GenBank/DDBJ databases">
        <title>Genome sequencing of Moraxellaceae gen. HYN0046.</title>
        <authorList>
            <person name="Kim M."/>
            <person name="Yi H."/>
        </authorList>
    </citation>
    <scope>NUCLEOTIDE SEQUENCE [LARGE SCALE GENOMIC DNA]</scope>
    <source>
        <strain evidence="1 2">HYN0046</strain>
    </source>
</reference>